<evidence type="ECO:0000256" key="1">
    <source>
        <dbReference type="SAM" id="SignalP"/>
    </source>
</evidence>
<reference evidence="2 3" key="1">
    <citation type="submission" date="2021-03" db="EMBL/GenBank/DDBJ databases">
        <title>Novel species identification of genus Shewanella.</title>
        <authorList>
            <person name="Liu G."/>
            <person name="Zhang Q."/>
        </authorList>
    </citation>
    <scope>NUCLEOTIDE SEQUENCE [LARGE SCALE GENOMIC DNA]</scope>
    <source>
        <strain evidence="2 3">FJAT-53726</strain>
    </source>
</reference>
<dbReference type="EMBL" id="CP071504">
    <property type="protein sequence ID" value="QSX30504.1"/>
    <property type="molecule type" value="Genomic_DNA"/>
</dbReference>
<dbReference type="Proteomes" id="UP000663281">
    <property type="component" value="Chromosome"/>
</dbReference>
<feature type="chain" id="PRO_5037011044" description="SH3 domain-containing protein" evidence="1">
    <location>
        <begin position="26"/>
        <end position="233"/>
    </location>
</feature>
<evidence type="ECO:0000313" key="2">
    <source>
        <dbReference type="EMBL" id="QSX30504.1"/>
    </source>
</evidence>
<feature type="signal peptide" evidence="1">
    <location>
        <begin position="1"/>
        <end position="25"/>
    </location>
</feature>
<gene>
    <name evidence="2" type="ORF">JYB88_02250</name>
</gene>
<evidence type="ECO:0000313" key="3">
    <source>
        <dbReference type="Proteomes" id="UP000663281"/>
    </source>
</evidence>
<keyword evidence="3" id="KW-1185">Reference proteome</keyword>
<dbReference type="AlphaFoldDB" id="A0A974XUE5"/>
<dbReference type="PROSITE" id="PS51257">
    <property type="entry name" value="PROKAR_LIPOPROTEIN"/>
    <property type="match status" value="1"/>
</dbReference>
<organism evidence="2 3">
    <name type="scientific">Shewanella cyperi</name>
    <dbReference type="NCBI Taxonomy" id="2814292"/>
    <lineage>
        <taxon>Bacteria</taxon>
        <taxon>Pseudomonadati</taxon>
        <taxon>Pseudomonadota</taxon>
        <taxon>Gammaproteobacteria</taxon>
        <taxon>Alteromonadales</taxon>
        <taxon>Shewanellaceae</taxon>
        <taxon>Shewanella</taxon>
    </lineage>
</organism>
<sequence>MKIRLCLSSVSAMLLLAACGQPQQAETPAAQEPQQQVTGQLPAGHPQLAAVSQDSISQGALIGGVVEEVLAGGGYTYVKVTVDGKEQWAAAPMTSVSVGQKVAWETNAPMTNFHSSTLNRTFETVYFVSHFNTPGMMNQAAAQPHGADHTMAQAQAPAGASTAEVLEVFASAGYTYLRVNEGGQEKWLAVPETQVAQGTMISWNGGSEMNNFTSRSLNRTFDSIWFIDHIQVN</sequence>
<accession>A0A974XUE5</accession>
<protein>
    <recommendedName>
        <fullName evidence="4">SH3 domain-containing protein</fullName>
    </recommendedName>
</protein>
<dbReference type="RefSeq" id="WP_207325340.1">
    <property type="nucleotide sequence ID" value="NZ_CP071504.1"/>
</dbReference>
<dbReference type="KEGG" id="scyp:JYB88_02250"/>
<proteinExistence type="predicted"/>
<evidence type="ECO:0008006" key="4">
    <source>
        <dbReference type="Google" id="ProtNLM"/>
    </source>
</evidence>
<name>A0A974XUE5_9GAMM</name>
<keyword evidence="1" id="KW-0732">Signal</keyword>